<keyword evidence="1" id="KW-0472">Membrane</keyword>
<accession>A0ABT2TWN4</accession>
<proteinExistence type="predicted"/>
<reference evidence="2 3" key="1">
    <citation type="journal article" date="2021" name="ISME Commun">
        <title>Automated analysis of genomic sequences facilitates high-throughput and comprehensive description of bacteria.</title>
        <authorList>
            <person name="Hitch T.C.A."/>
        </authorList>
    </citation>
    <scope>NUCLEOTIDE SEQUENCE [LARGE SCALE GENOMIC DNA]</scope>
    <source>
        <strain evidence="2 3">Sanger_23</strain>
    </source>
</reference>
<dbReference type="EMBL" id="JAOQJL010000020">
    <property type="protein sequence ID" value="MCU6765947.1"/>
    <property type="molecule type" value="Genomic_DNA"/>
</dbReference>
<evidence type="ECO:0000256" key="1">
    <source>
        <dbReference type="SAM" id="Phobius"/>
    </source>
</evidence>
<name>A0ABT2TWN4_9FIRM</name>
<feature type="transmembrane region" description="Helical" evidence="1">
    <location>
        <begin position="21"/>
        <end position="48"/>
    </location>
</feature>
<gene>
    <name evidence="2" type="ORF">OCV61_11055</name>
</gene>
<evidence type="ECO:0000313" key="3">
    <source>
        <dbReference type="Proteomes" id="UP001652409"/>
    </source>
</evidence>
<dbReference type="InterPro" id="IPR006938">
    <property type="entry name" value="DUF624"/>
</dbReference>
<evidence type="ECO:0000313" key="2">
    <source>
        <dbReference type="EMBL" id="MCU6765947.1"/>
    </source>
</evidence>
<dbReference type="Pfam" id="PF04854">
    <property type="entry name" value="DUF624"/>
    <property type="match status" value="1"/>
</dbReference>
<feature type="transmembrane region" description="Helical" evidence="1">
    <location>
        <begin position="76"/>
        <end position="95"/>
    </location>
</feature>
<comment type="caution">
    <text evidence="2">The sequence shown here is derived from an EMBL/GenBank/DDBJ whole genome shotgun (WGS) entry which is preliminary data.</text>
</comment>
<dbReference type="RefSeq" id="WP_158421866.1">
    <property type="nucleotide sequence ID" value="NZ_JAOQJL010000020.1"/>
</dbReference>
<sequence length="230" mass="26145">MGRFFDMDNRFFTFMSRVSDLIILNLLCILCCLPIVTAGASITAMFYVTLKMVRNEEAYIAKSFFKSFKQNLKQSIIINLIMLVTGALLYFDLTIAKSMSGLPGKALSVIFMMILLLYVMVFIYIYPVLAKFYNTTKNTFINAFLMAIRHLPYTLLMLLITALPVAILYIPTFKVQSLVLMLFVLIGFATIAYINSHFFVKIFDNYIPKENTLAEEGQQEQGNDSQVSGS</sequence>
<keyword evidence="1" id="KW-0812">Transmembrane</keyword>
<protein>
    <submittedName>
        <fullName evidence="2">DUF624 domain-containing protein</fullName>
    </submittedName>
</protein>
<organism evidence="2 3">
    <name type="scientific">Blautia ammoniilytica</name>
    <dbReference type="NCBI Taxonomy" id="2981782"/>
    <lineage>
        <taxon>Bacteria</taxon>
        <taxon>Bacillati</taxon>
        <taxon>Bacillota</taxon>
        <taxon>Clostridia</taxon>
        <taxon>Lachnospirales</taxon>
        <taxon>Lachnospiraceae</taxon>
        <taxon>Blautia</taxon>
    </lineage>
</organism>
<feature type="transmembrane region" description="Helical" evidence="1">
    <location>
        <begin position="178"/>
        <end position="200"/>
    </location>
</feature>
<keyword evidence="3" id="KW-1185">Reference proteome</keyword>
<keyword evidence="1" id="KW-1133">Transmembrane helix</keyword>
<dbReference type="Proteomes" id="UP001652409">
    <property type="component" value="Unassembled WGS sequence"/>
</dbReference>
<feature type="transmembrane region" description="Helical" evidence="1">
    <location>
        <begin position="107"/>
        <end position="130"/>
    </location>
</feature>
<feature type="transmembrane region" description="Helical" evidence="1">
    <location>
        <begin position="150"/>
        <end position="171"/>
    </location>
</feature>